<keyword evidence="1" id="KW-0472">Membrane</keyword>
<keyword evidence="1" id="KW-0812">Transmembrane</keyword>
<proteinExistence type="predicted"/>
<reference evidence="2 3" key="1">
    <citation type="journal article" date="2020" name="Nat. Food">
        <title>A phased Vanilla planifolia genome enables genetic improvement of flavour and production.</title>
        <authorList>
            <person name="Hasing T."/>
            <person name="Tang H."/>
            <person name="Brym M."/>
            <person name="Khazi F."/>
            <person name="Huang T."/>
            <person name="Chambers A.H."/>
        </authorList>
    </citation>
    <scope>NUCLEOTIDE SEQUENCE [LARGE SCALE GENOMIC DNA]</scope>
    <source>
        <tissue evidence="2">Leaf</tissue>
    </source>
</reference>
<sequence length="163" mass="17947">GTGGKLRELTISCLHSFCHVLVLFVNVLDSFFAFHCSEAKLIDTLAKPSVHSFTALGFISEVVLLVYFTCVVSYRKGGLPVLFACCSWSSFSYIPDEAYEALTPILGLLFGTMVNDQEVLGEAGDLFAGKLRFVYALWGGATRKRFEEDKGKKRVWEGGSSII</sequence>
<comment type="caution">
    <text evidence="2">The sequence shown here is derived from an EMBL/GenBank/DDBJ whole genome shotgun (WGS) entry which is preliminary data.</text>
</comment>
<feature type="transmembrane region" description="Helical" evidence="1">
    <location>
        <begin position="53"/>
        <end position="74"/>
    </location>
</feature>
<name>A0A835U516_VANPL</name>
<feature type="non-terminal residue" evidence="2">
    <location>
        <position position="1"/>
    </location>
</feature>
<gene>
    <name evidence="2" type="ORF">HPP92_028002</name>
</gene>
<evidence type="ECO:0000313" key="3">
    <source>
        <dbReference type="Proteomes" id="UP000639772"/>
    </source>
</evidence>
<accession>A0A835U516</accession>
<organism evidence="2 3">
    <name type="scientific">Vanilla planifolia</name>
    <name type="common">Vanilla</name>
    <dbReference type="NCBI Taxonomy" id="51239"/>
    <lineage>
        <taxon>Eukaryota</taxon>
        <taxon>Viridiplantae</taxon>
        <taxon>Streptophyta</taxon>
        <taxon>Embryophyta</taxon>
        <taxon>Tracheophyta</taxon>
        <taxon>Spermatophyta</taxon>
        <taxon>Magnoliopsida</taxon>
        <taxon>Liliopsida</taxon>
        <taxon>Asparagales</taxon>
        <taxon>Orchidaceae</taxon>
        <taxon>Vanilloideae</taxon>
        <taxon>Vanilleae</taxon>
        <taxon>Vanilla</taxon>
    </lineage>
</organism>
<dbReference type="AlphaFoldDB" id="A0A835U516"/>
<evidence type="ECO:0000256" key="1">
    <source>
        <dbReference type="SAM" id="Phobius"/>
    </source>
</evidence>
<feature type="transmembrane region" description="Helical" evidence="1">
    <location>
        <begin position="12"/>
        <end position="33"/>
    </location>
</feature>
<protein>
    <submittedName>
        <fullName evidence="2">Uncharacterized protein</fullName>
    </submittedName>
</protein>
<dbReference type="Proteomes" id="UP000639772">
    <property type="component" value="Unassembled WGS sequence"/>
</dbReference>
<keyword evidence="1" id="KW-1133">Transmembrane helix</keyword>
<dbReference type="EMBL" id="JADCNM010000349">
    <property type="protein sequence ID" value="KAG0448105.1"/>
    <property type="molecule type" value="Genomic_DNA"/>
</dbReference>
<evidence type="ECO:0000313" key="2">
    <source>
        <dbReference type="EMBL" id="KAG0448105.1"/>
    </source>
</evidence>